<evidence type="ECO:0000256" key="1">
    <source>
        <dbReference type="ARBA" id="ARBA00008894"/>
    </source>
</evidence>
<feature type="domain" description="Disease resistance R13L4/SHOC-2-like LRR" evidence="11">
    <location>
        <begin position="630"/>
        <end position="993"/>
    </location>
</feature>
<dbReference type="InterPro" id="IPR027417">
    <property type="entry name" value="P-loop_NTPase"/>
</dbReference>
<feature type="region of interest" description="Disordered" evidence="7">
    <location>
        <begin position="250"/>
        <end position="269"/>
    </location>
</feature>
<evidence type="ECO:0000256" key="6">
    <source>
        <dbReference type="ARBA" id="ARBA00023054"/>
    </source>
</evidence>
<dbReference type="GO" id="GO:0002758">
    <property type="term" value="P:innate immune response-activating signaling pathway"/>
    <property type="evidence" value="ECO:0007669"/>
    <property type="project" value="UniProtKB-ARBA"/>
</dbReference>
<dbReference type="InterPro" id="IPR002182">
    <property type="entry name" value="NB-ARC"/>
</dbReference>
<evidence type="ECO:0000256" key="5">
    <source>
        <dbReference type="ARBA" id="ARBA00022821"/>
    </source>
</evidence>
<dbReference type="Proteomes" id="UP000243499">
    <property type="component" value="Chromosome 7"/>
</dbReference>
<dbReference type="SUPFAM" id="SSF52058">
    <property type="entry name" value="L domain-like"/>
    <property type="match status" value="1"/>
</dbReference>
<proteinExistence type="inferred from homology"/>
<dbReference type="Pfam" id="PF18052">
    <property type="entry name" value="Rx_N"/>
    <property type="match status" value="1"/>
</dbReference>
<dbReference type="Pfam" id="PF00931">
    <property type="entry name" value="NB-ARC"/>
    <property type="match status" value="1"/>
</dbReference>
<dbReference type="PANTHER" id="PTHR23155">
    <property type="entry name" value="DISEASE RESISTANCE PROTEIN RP"/>
    <property type="match status" value="1"/>
</dbReference>
<evidence type="ECO:0000259" key="9">
    <source>
        <dbReference type="Pfam" id="PF18052"/>
    </source>
</evidence>
<dbReference type="Pfam" id="PF23559">
    <property type="entry name" value="WHD_DRP"/>
    <property type="match status" value="1"/>
</dbReference>
<dbReference type="InterPro" id="IPR041118">
    <property type="entry name" value="Rx_N"/>
</dbReference>
<keyword evidence="6" id="KW-0175">Coiled coil</keyword>
<dbReference type="Gene3D" id="3.40.50.300">
    <property type="entry name" value="P-loop containing nucleotide triphosphate hydrolases"/>
    <property type="match status" value="1"/>
</dbReference>
<dbReference type="SUPFAM" id="SSF52540">
    <property type="entry name" value="P-loop containing nucleoside triphosphate hydrolases"/>
    <property type="match status" value="1"/>
</dbReference>
<feature type="region of interest" description="Disordered" evidence="7">
    <location>
        <begin position="459"/>
        <end position="480"/>
    </location>
</feature>
<evidence type="ECO:0000313" key="12">
    <source>
        <dbReference type="EMBL" id="PAN36827.1"/>
    </source>
</evidence>
<dbReference type="InterPro" id="IPR058922">
    <property type="entry name" value="WHD_DRP"/>
</dbReference>
<name>A0A2S3I4V1_9POAL</name>
<dbReference type="InterPro" id="IPR032675">
    <property type="entry name" value="LRR_dom_sf"/>
</dbReference>
<keyword evidence="4" id="KW-0547">Nucleotide-binding</keyword>
<dbReference type="GO" id="GO:0042742">
    <property type="term" value="P:defense response to bacterium"/>
    <property type="evidence" value="ECO:0007669"/>
    <property type="project" value="UniProtKB-ARBA"/>
</dbReference>
<evidence type="ECO:0000256" key="7">
    <source>
        <dbReference type="SAM" id="MobiDB-lite"/>
    </source>
</evidence>
<dbReference type="PRINTS" id="PR00364">
    <property type="entry name" value="DISEASERSIST"/>
</dbReference>
<keyword evidence="3" id="KW-0677">Repeat</keyword>
<keyword evidence="5" id="KW-0611">Plant defense</keyword>
<evidence type="ECO:0000256" key="3">
    <source>
        <dbReference type="ARBA" id="ARBA00022737"/>
    </source>
</evidence>
<evidence type="ECO:0008006" key="13">
    <source>
        <dbReference type="Google" id="ProtNLM"/>
    </source>
</evidence>
<dbReference type="GO" id="GO:0009626">
    <property type="term" value="P:plant-type hypersensitive response"/>
    <property type="evidence" value="ECO:0007669"/>
    <property type="project" value="UniProtKB-ARBA"/>
</dbReference>
<dbReference type="InterPro" id="IPR044974">
    <property type="entry name" value="Disease_R_plants"/>
</dbReference>
<dbReference type="InterPro" id="IPR055414">
    <property type="entry name" value="LRR_R13L4/SHOC2-like"/>
</dbReference>
<evidence type="ECO:0000259" key="11">
    <source>
        <dbReference type="Pfam" id="PF23598"/>
    </source>
</evidence>
<protein>
    <recommendedName>
        <fullName evidence="13">AAA+ ATPase domain-containing protein</fullName>
    </recommendedName>
</protein>
<dbReference type="FunFam" id="1.10.10.10:FF:000322">
    <property type="entry name" value="Probable disease resistance protein At1g63360"/>
    <property type="match status" value="1"/>
</dbReference>
<feature type="domain" description="NB-ARC" evidence="8">
    <location>
        <begin position="182"/>
        <end position="397"/>
    </location>
</feature>
<evidence type="ECO:0000259" key="10">
    <source>
        <dbReference type="Pfam" id="PF23559"/>
    </source>
</evidence>
<keyword evidence="2" id="KW-0433">Leucine-rich repeat</keyword>
<dbReference type="EMBL" id="CM008052">
    <property type="protein sequence ID" value="PAN36827.1"/>
    <property type="molecule type" value="Genomic_DNA"/>
</dbReference>
<feature type="region of interest" description="Disordered" evidence="7">
    <location>
        <begin position="136"/>
        <end position="157"/>
    </location>
</feature>
<sequence>MDLVVGASESTLKSLLGKLGSLLAQEYTLIRGVGRDLQYITDELRTMQSFLRDLGDGEQDHRMKDWMKQIRDMTYDVEDCVDDSGQRIHNPRWLRGDMCCYFLVSNGYEVLTWWPRRDIATRISDLKHRAQQISERRQRYGVNNPEAAKDRKSAAEGFDAAGNQDRSLALVASSDPVGVDEFMGKLENWVTDKTNKAAVLSIVGYGGVGKTSIATALYNKLGDQFGCRAMVTVSQSSNIEAILDSIRTQVKPQSNQHHERRRQGSSEENGHLAAALQGLRGRITRGKSVIKAKCRCLGTSHETDGRGTKRNQLNDELKGHFQKNSYLVVIDDVWSATTLDDIRKAFPQTDKHSEQGRIIVTTRFPAVATARRGQQGDRVHKVVPLSLEKSKELFNHAHSESKPSENVSVPDEVWKTCGGLPLAIVAMAGYVACNAHKHLDWDKIYTKLFPEKKRREELKSGDILSSGSTPAEEGKDTRKGLTQEELGRIVSHCYNDMPAEIITCSLYLSIFPKGSRIGRKRLIRRWIAEGFVSEKDGMSVEDVAETYFGHLVRRKMIRPVEHSSSGKIKQCVVHDMVLEHIVSKASEENFITVVGGHWLMYQPSSKVRRLSLQGSDPKRAKDTEKMNLSHVRSLTMFESLKQLPSNSFKFGTIVQVLDLEGCTDIKEQHVKEICGMLLLKYLSLRRTDTKELPKTIGKLENIETLDIRETKIVNLPKEVCGLERLINILGGDKETRRALKLPEAFVKKQKMKALRILSGIEIAGELADLHHLTDLRKLAIYKLELTGDNANLKLSSSIQYLCGYSLHTLVIHDESSKFLKCLDEMTSPPESLIALELCGMMVQLPVWITQLDAVTKLTLSITALRKDNLSKLSNLKTLFSLTFTLAAEKQDPETMSILAKNKLFSDGHIIFPDGGFENLKLLHLCAPVIPLVSFMENGMAKLERLEVQFKMLEGIYGTENLARLEEVYLRLNDKDGEAMTNQIVEEIKSAVRGNTAKKSIARIILHIATTD</sequence>
<evidence type="ECO:0000256" key="4">
    <source>
        <dbReference type="ARBA" id="ARBA00022741"/>
    </source>
</evidence>
<accession>A0A2S3I4V1</accession>
<reference evidence="12" key="1">
    <citation type="submission" date="2018-04" db="EMBL/GenBank/DDBJ databases">
        <title>WGS assembly of Panicum hallii.</title>
        <authorList>
            <person name="Lovell J."/>
            <person name="Jenkins J."/>
            <person name="Lowry D."/>
            <person name="Mamidi S."/>
            <person name="Sreedasyam A."/>
            <person name="Weng X."/>
            <person name="Barry K."/>
            <person name="Bonette J."/>
            <person name="Campitelli B."/>
            <person name="Daum C."/>
            <person name="Gordon S."/>
            <person name="Gould B."/>
            <person name="Lipzen A."/>
            <person name="Macqueen A."/>
            <person name="Palacio-Mejia J."/>
            <person name="Plott C."/>
            <person name="Shakirov E."/>
            <person name="Shu S."/>
            <person name="Yoshinaga Y."/>
            <person name="Zane M."/>
            <person name="Rokhsar D."/>
            <person name="Grimwood J."/>
            <person name="Schmutz J."/>
            <person name="Juenger T."/>
        </authorList>
    </citation>
    <scope>NUCLEOTIDE SEQUENCE [LARGE SCALE GENOMIC DNA]</scope>
    <source>
        <strain evidence="12">FIL2</strain>
    </source>
</reference>
<dbReference type="InterPro" id="IPR042197">
    <property type="entry name" value="Apaf_helical"/>
</dbReference>
<organism evidence="12">
    <name type="scientific">Panicum hallii</name>
    <dbReference type="NCBI Taxonomy" id="206008"/>
    <lineage>
        <taxon>Eukaryota</taxon>
        <taxon>Viridiplantae</taxon>
        <taxon>Streptophyta</taxon>
        <taxon>Embryophyta</taxon>
        <taxon>Tracheophyta</taxon>
        <taxon>Spermatophyta</taxon>
        <taxon>Magnoliopsida</taxon>
        <taxon>Liliopsida</taxon>
        <taxon>Poales</taxon>
        <taxon>Poaceae</taxon>
        <taxon>PACMAD clade</taxon>
        <taxon>Panicoideae</taxon>
        <taxon>Panicodae</taxon>
        <taxon>Paniceae</taxon>
        <taxon>Panicinae</taxon>
        <taxon>Panicum</taxon>
        <taxon>Panicum sect. Panicum</taxon>
    </lineage>
</organism>
<dbReference type="GO" id="GO:0043531">
    <property type="term" value="F:ADP binding"/>
    <property type="evidence" value="ECO:0007669"/>
    <property type="project" value="InterPro"/>
</dbReference>
<dbReference type="InterPro" id="IPR038005">
    <property type="entry name" value="RX-like_CC"/>
</dbReference>
<dbReference type="InterPro" id="IPR036388">
    <property type="entry name" value="WH-like_DNA-bd_sf"/>
</dbReference>
<dbReference type="Gene3D" id="1.20.5.4130">
    <property type="match status" value="1"/>
</dbReference>
<evidence type="ECO:0000259" key="8">
    <source>
        <dbReference type="Pfam" id="PF00931"/>
    </source>
</evidence>
<dbReference type="Pfam" id="PF23598">
    <property type="entry name" value="LRR_14"/>
    <property type="match status" value="1"/>
</dbReference>
<comment type="similarity">
    <text evidence="1">Belongs to the disease resistance NB-LRR family.</text>
</comment>
<dbReference type="AlphaFoldDB" id="A0A2S3I4V1"/>
<dbReference type="PANTHER" id="PTHR23155:SF947">
    <property type="entry name" value="DISEASE RESISTANCE PROTEIN RPP13"/>
    <property type="match status" value="1"/>
</dbReference>
<dbReference type="Gene3D" id="1.10.8.430">
    <property type="entry name" value="Helical domain of apoptotic protease-activating factors"/>
    <property type="match status" value="1"/>
</dbReference>
<feature type="domain" description="Disease resistance protein winged helix" evidence="10">
    <location>
        <begin position="510"/>
        <end position="578"/>
    </location>
</feature>
<dbReference type="Gene3D" id="1.10.10.10">
    <property type="entry name" value="Winged helix-like DNA-binding domain superfamily/Winged helix DNA-binding domain"/>
    <property type="match status" value="1"/>
</dbReference>
<dbReference type="Gramene" id="PAN36827">
    <property type="protein sequence ID" value="PAN36827"/>
    <property type="gene ID" value="PAHAL_7G004000"/>
</dbReference>
<feature type="domain" description="Disease resistance N-terminal" evidence="9">
    <location>
        <begin position="12"/>
        <end position="83"/>
    </location>
</feature>
<dbReference type="CDD" id="cd14798">
    <property type="entry name" value="RX-CC_like"/>
    <property type="match status" value="1"/>
</dbReference>
<gene>
    <name evidence="12" type="ORF">PAHAL_7G004000</name>
</gene>
<dbReference type="Gene3D" id="3.80.10.10">
    <property type="entry name" value="Ribonuclease Inhibitor"/>
    <property type="match status" value="1"/>
</dbReference>
<evidence type="ECO:0000256" key="2">
    <source>
        <dbReference type="ARBA" id="ARBA00022614"/>
    </source>
</evidence>